<organism evidence="2 3">
    <name type="scientific">Blastococcus colisei</name>
    <dbReference type="NCBI Taxonomy" id="1564162"/>
    <lineage>
        <taxon>Bacteria</taxon>
        <taxon>Bacillati</taxon>
        <taxon>Actinomycetota</taxon>
        <taxon>Actinomycetes</taxon>
        <taxon>Geodermatophilales</taxon>
        <taxon>Geodermatophilaceae</taxon>
        <taxon>Blastococcus</taxon>
    </lineage>
</organism>
<evidence type="ECO:0000256" key="1">
    <source>
        <dbReference type="SAM" id="SignalP"/>
    </source>
</evidence>
<dbReference type="RefSeq" id="WP_142023580.1">
    <property type="nucleotide sequence ID" value="NZ_VFQE01000001.1"/>
</dbReference>
<gene>
    <name evidence="2" type="ORF">FHU33_0088</name>
</gene>
<evidence type="ECO:0008006" key="4">
    <source>
        <dbReference type="Google" id="ProtNLM"/>
    </source>
</evidence>
<dbReference type="Proteomes" id="UP000319865">
    <property type="component" value="Unassembled WGS sequence"/>
</dbReference>
<dbReference type="AlphaFoldDB" id="A0A543P9H5"/>
<protein>
    <recommendedName>
        <fullName evidence="4">Lipoprotein</fullName>
    </recommendedName>
</protein>
<comment type="caution">
    <text evidence="2">The sequence shown here is derived from an EMBL/GenBank/DDBJ whole genome shotgun (WGS) entry which is preliminary data.</text>
</comment>
<sequence length="257" mass="27086">MPPRARRPLLAAGLALALVTGCTADIGTDRTAGDPVTEEEAQTLSTLLQRNQQRGGADFVVTAPYGEGELLTLTGSVDFRNAVGRAQAVTSFDDGRADDVRTLFFTPEEVWVGDVPGLADALAESGAPEAVYLSRPVTTGTGDGVPLLVDVLTEMLLNLSARRADDPRAFLDGGYTWEGQRSIDSRLATLFGAPGDRIVAVDASDDLLTQFVTTVADAGFDVTITLSEHGMRRIDLPADEETATTAEHPDVAATLGI</sequence>
<reference evidence="2 3" key="1">
    <citation type="submission" date="2019-06" db="EMBL/GenBank/DDBJ databases">
        <title>Sequencing the genomes of 1000 actinobacteria strains.</title>
        <authorList>
            <person name="Klenk H.-P."/>
        </authorList>
    </citation>
    <scope>NUCLEOTIDE SEQUENCE [LARGE SCALE GENOMIC DNA]</scope>
    <source>
        <strain evidence="2 3">DSM 46837</strain>
    </source>
</reference>
<keyword evidence="1" id="KW-0732">Signal</keyword>
<feature type="chain" id="PRO_5022115796" description="Lipoprotein" evidence="1">
    <location>
        <begin position="25"/>
        <end position="257"/>
    </location>
</feature>
<dbReference type="EMBL" id="VFQE01000001">
    <property type="protein sequence ID" value="TQN40739.1"/>
    <property type="molecule type" value="Genomic_DNA"/>
</dbReference>
<dbReference type="OrthoDB" id="5182279at2"/>
<dbReference type="PROSITE" id="PS51257">
    <property type="entry name" value="PROKAR_LIPOPROTEIN"/>
    <property type="match status" value="1"/>
</dbReference>
<evidence type="ECO:0000313" key="3">
    <source>
        <dbReference type="Proteomes" id="UP000319865"/>
    </source>
</evidence>
<name>A0A543P9H5_9ACTN</name>
<feature type="signal peptide" evidence="1">
    <location>
        <begin position="1"/>
        <end position="24"/>
    </location>
</feature>
<evidence type="ECO:0000313" key="2">
    <source>
        <dbReference type="EMBL" id="TQN40739.1"/>
    </source>
</evidence>
<accession>A0A543P9H5</accession>
<proteinExistence type="predicted"/>
<keyword evidence="3" id="KW-1185">Reference proteome</keyword>